<feature type="chain" id="PRO_5045045786" description="Glycoside hydrolase family 71 protein" evidence="1">
    <location>
        <begin position="23"/>
        <end position="440"/>
    </location>
</feature>
<evidence type="ECO:0000256" key="1">
    <source>
        <dbReference type="SAM" id="SignalP"/>
    </source>
</evidence>
<dbReference type="Proteomes" id="UP001590950">
    <property type="component" value="Unassembled WGS sequence"/>
</dbReference>
<comment type="caution">
    <text evidence="2">The sequence shown here is derived from an EMBL/GenBank/DDBJ whole genome shotgun (WGS) entry which is preliminary data.</text>
</comment>
<dbReference type="EMBL" id="JBEFKJ010000009">
    <property type="protein sequence ID" value="KAL2044284.1"/>
    <property type="molecule type" value="Genomic_DNA"/>
</dbReference>
<sequence>MRTPTWTAVYGVLNILAVSVTCLPQPQANLPRDVSTTPMVFAHYMIQFQPPNLDYTNDINLAKSAGIDAFAIDYGGVPSALPYFADYLNRFYKAAEKLDFKLFLCIDTTTMTDAAMVVNLTNYYSGSTAQMKDSAGNIFLSSFETGSPPWNWQTDVINRINTPVTFLPGTLSEDAEYTASQNKGYGPFTWVHPASSVAGESTTDEAYATQRDANGKPWMAGIAPWFFKRMSTDQNWFHAQDSGIWVDRWMNLLKLKPNFIEIVTWNDFGESSYIGPADSKPNSVLTQTTTADYYGNLDHTAFLKMTQFFVRAFKAGQTTVTISPSEEEVFLFYRLQPVNAMGSNSIYPDNSWPLPENASYIQDNAYIVPFLASPATVYLSSGGKPWQMDAPVGVSKGTVAFTVGDQILTASRNINGAVLNKKGPAIQGQLPRYQGNVVAL</sequence>
<protein>
    <recommendedName>
        <fullName evidence="4">Glycoside hydrolase family 71 protein</fullName>
    </recommendedName>
</protein>
<dbReference type="CDD" id="cd11577">
    <property type="entry name" value="GH71"/>
    <property type="match status" value="1"/>
</dbReference>
<keyword evidence="3" id="KW-1185">Reference proteome</keyword>
<organism evidence="2 3">
    <name type="scientific">Stereocaulon virgatum</name>
    <dbReference type="NCBI Taxonomy" id="373712"/>
    <lineage>
        <taxon>Eukaryota</taxon>
        <taxon>Fungi</taxon>
        <taxon>Dikarya</taxon>
        <taxon>Ascomycota</taxon>
        <taxon>Pezizomycotina</taxon>
        <taxon>Lecanoromycetes</taxon>
        <taxon>OSLEUM clade</taxon>
        <taxon>Lecanoromycetidae</taxon>
        <taxon>Lecanorales</taxon>
        <taxon>Lecanorineae</taxon>
        <taxon>Stereocaulaceae</taxon>
        <taxon>Stereocaulon</taxon>
    </lineage>
</organism>
<evidence type="ECO:0000313" key="2">
    <source>
        <dbReference type="EMBL" id="KAL2044284.1"/>
    </source>
</evidence>
<dbReference type="Gene3D" id="3.20.20.80">
    <property type="entry name" value="Glycosidases"/>
    <property type="match status" value="1"/>
</dbReference>
<proteinExistence type="predicted"/>
<feature type="signal peptide" evidence="1">
    <location>
        <begin position="1"/>
        <end position="22"/>
    </location>
</feature>
<dbReference type="InterPro" id="IPR005197">
    <property type="entry name" value="Glyco_hydro_71"/>
</dbReference>
<keyword evidence="1" id="KW-0732">Signal</keyword>
<name>A0ABR4AHT9_9LECA</name>
<evidence type="ECO:0008006" key="4">
    <source>
        <dbReference type="Google" id="ProtNLM"/>
    </source>
</evidence>
<accession>A0ABR4AHT9</accession>
<gene>
    <name evidence="2" type="ORF">N7G274_002989</name>
</gene>
<reference evidence="2 3" key="1">
    <citation type="submission" date="2024-09" db="EMBL/GenBank/DDBJ databases">
        <title>Rethinking Asexuality: The Enigmatic Case of Functional Sexual Genes in Lepraria (Stereocaulaceae).</title>
        <authorList>
            <person name="Doellman M."/>
            <person name="Sun Y."/>
            <person name="Barcenas-Pena A."/>
            <person name="Lumbsch H.T."/>
            <person name="Grewe F."/>
        </authorList>
    </citation>
    <scope>NUCLEOTIDE SEQUENCE [LARGE SCALE GENOMIC DNA]</scope>
    <source>
        <strain evidence="2 3">Mercado 3170</strain>
    </source>
</reference>
<dbReference type="Pfam" id="PF03659">
    <property type="entry name" value="Glyco_hydro_71"/>
    <property type="match status" value="1"/>
</dbReference>
<evidence type="ECO:0000313" key="3">
    <source>
        <dbReference type="Proteomes" id="UP001590950"/>
    </source>
</evidence>